<comment type="similarity">
    <text evidence="1 5 6">Belongs to the heat shock protein 70 family.</text>
</comment>
<evidence type="ECO:0000256" key="3">
    <source>
        <dbReference type="ARBA" id="ARBA00022840"/>
    </source>
</evidence>
<evidence type="ECO:0000313" key="7">
    <source>
        <dbReference type="EMBL" id="BDI04489.1"/>
    </source>
</evidence>
<name>A0ABM7YJM4_9BURK</name>
<keyword evidence="3 5" id="KW-0067">ATP-binding</keyword>
<keyword evidence="8" id="KW-1185">Reference proteome</keyword>
<keyword evidence="4 5" id="KW-0143">Chaperone</keyword>
<comment type="function">
    <text evidence="5">Chaperone involved in the maturation of iron-sulfur cluster-containing proteins. Has a low intrinsic ATPase activity which is markedly stimulated by HscB.</text>
</comment>
<dbReference type="PROSITE" id="PS00297">
    <property type="entry name" value="HSP70_1"/>
    <property type="match status" value="1"/>
</dbReference>
<protein>
    <recommendedName>
        <fullName evidence="5">Chaperone protein HscA homolog</fullName>
    </recommendedName>
</protein>
<dbReference type="HAMAP" id="MF_00679">
    <property type="entry name" value="HscA"/>
    <property type="match status" value="1"/>
</dbReference>
<dbReference type="EMBL" id="AP025730">
    <property type="protein sequence ID" value="BDI04489.1"/>
    <property type="molecule type" value="Genomic_DNA"/>
</dbReference>
<dbReference type="PROSITE" id="PS01036">
    <property type="entry name" value="HSP70_3"/>
    <property type="match status" value="1"/>
</dbReference>
<keyword evidence="2 5" id="KW-0547">Nucleotide-binding</keyword>
<dbReference type="SUPFAM" id="SSF100934">
    <property type="entry name" value="Heat shock protein 70kD (HSP70), C-terminal subdomain"/>
    <property type="match status" value="1"/>
</dbReference>
<dbReference type="Gene3D" id="3.90.640.10">
    <property type="entry name" value="Actin, Chain A, domain 4"/>
    <property type="match status" value="1"/>
</dbReference>
<dbReference type="InterPro" id="IPR029047">
    <property type="entry name" value="HSP70_peptide-bd_sf"/>
</dbReference>
<dbReference type="InterPro" id="IPR018181">
    <property type="entry name" value="Heat_shock_70_CS"/>
</dbReference>
<proteinExistence type="inferred from homology"/>
<dbReference type="NCBIfam" id="NF003520">
    <property type="entry name" value="PRK05183.1"/>
    <property type="match status" value="1"/>
</dbReference>
<dbReference type="Gene3D" id="1.20.1270.10">
    <property type="match status" value="1"/>
</dbReference>
<gene>
    <name evidence="5 7" type="primary">hscA</name>
    <name evidence="7" type="ORF">CATMQ487_14590</name>
</gene>
<evidence type="ECO:0000313" key="8">
    <source>
        <dbReference type="Proteomes" id="UP001057498"/>
    </source>
</evidence>
<dbReference type="PRINTS" id="PR00301">
    <property type="entry name" value="HEATSHOCK70"/>
</dbReference>
<dbReference type="RefSeq" id="WP_251972604.1">
    <property type="nucleotide sequence ID" value="NZ_AP025730.1"/>
</dbReference>
<dbReference type="PROSITE" id="PS00329">
    <property type="entry name" value="HSP70_2"/>
    <property type="match status" value="1"/>
</dbReference>
<dbReference type="InterPro" id="IPR013126">
    <property type="entry name" value="Hsp_70_fam"/>
</dbReference>
<dbReference type="Proteomes" id="UP001057498">
    <property type="component" value="Chromosome"/>
</dbReference>
<accession>A0ABM7YJM4</accession>
<dbReference type="InterPro" id="IPR029048">
    <property type="entry name" value="HSP70_C_sf"/>
</dbReference>
<evidence type="ECO:0000256" key="1">
    <source>
        <dbReference type="ARBA" id="ARBA00007381"/>
    </source>
</evidence>
<dbReference type="Gene3D" id="2.60.34.10">
    <property type="entry name" value="Substrate Binding Domain Of DNAk, Chain A, domain 1"/>
    <property type="match status" value="1"/>
</dbReference>
<dbReference type="NCBIfam" id="TIGR01991">
    <property type="entry name" value="HscA"/>
    <property type="match status" value="1"/>
</dbReference>
<dbReference type="PANTHER" id="PTHR19375">
    <property type="entry name" value="HEAT SHOCK PROTEIN 70KDA"/>
    <property type="match status" value="1"/>
</dbReference>
<evidence type="ECO:0000256" key="4">
    <source>
        <dbReference type="ARBA" id="ARBA00023186"/>
    </source>
</evidence>
<evidence type="ECO:0000256" key="2">
    <source>
        <dbReference type="ARBA" id="ARBA00022741"/>
    </source>
</evidence>
<dbReference type="Gene3D" id="3.30.420.40">
    <property type="match status" value="2"/>
</dbReference>
<dbReference type="Pfam" id="PF00012">
    <property type="entry name" value="HSP70"/>
    <property type="match status" value="1"/>
</dbReference>
<dbReference type="InterPro" id="IPR043129">
    <property type="entry name" value="ATPase_NBD"/>
</dbReference>
<dbReference type="SUPFAM" id="SSF53067">
    <property type="entry name" value="Actin-like ATPase domain"/>
    <property type="match status" value="2"/>
</dbReference>
<dbReference type="SUPFAM" id="SSF100920">
    <property type="entry name" value="Heat shock protein 70kD (HSP70), peptide-binding domain"/>
    <property type="match status" value="1"/>
</dbReference>
<evidence type="ECO:0000256" key="6">
    <source>
        <dbReference type="RuleBase" id="RU003322"/>
    </source>
</evidence>
<organism evidence="7 8">
    <name type="scientific">Sphaerotilus microaerophilus</name>
    <dbReference type="NCBI Taxonomy" id="2914710"/>
    <lineage>
        <taxon>Bacteria</taxon>
        <taxon>Pseudomonadati</taxon>
        <taxon>Pseudomonadota</taxon>
        <taxon>Betaproteobacteria</taxon>
        <taxon>Burkholderiales</taxon>
        <taxon>Sphaerotilaceae</taxon>
        <taxon>Sphaerotilus</taxon>
    </lineage>
</organism>
<reference evidence="7" key="1">
    <citation type="submission" date="2022-04" db="EMBL/GenBank/DDBJ databases">
        <title>Whole genome sequence of Sphaerotilus sp. FB-5.</title>
        <authorList>
            <person name="Takeda M."/>
            <person name="Narihara S."/>
            <person name="Akimoto M."/>
            <person name="Akimoto R."/>
            <person name="Nishiyashiki S."/>
            <person name="Murakami T."/>
        </authorList>
    </citation>
    <scope>NUCLEOTIDE SEQUENCE</scope>
    <source>
        <strain evidence="7">FB-5</strain>
    </source>
</reference>
<sequence length="622" mass="65754">MALLQISEPGQTPDPHQRRVAVGIDLGTTHSLVAALRHGVAECLPDDEGRVILPSAVRYLGDGRRQIGAAALAAQATDPANTLVSVKRFMGRSLADIADRGRLPYDFTDRPGMVGIVTREGEKSPVEVSAEILATLRYRAQDTFDTDELFGAVITVPAYFDDAQRQATKDAAQLAGLNVLRLLNEPTAAAIAYGLDNASEGLYAVYDLGGGTFDISLLRLSRGVFEVVAVGGDSALGGDDYDHALGALLLQRAGLPPLERLSAGDKRSLLVQARAAKERLSGATRTAVRCALADGDLALELDASEFEAATAPLTERTITLLRRVLRDAKVKPADLAGVVMVGGSTRMPAVRRAVGAATGREPLVNLNPDEVVALGAAIQANALAGNSADGELLLLDVIPLSLGLETMGGLVERVIERNSTIPTAKAQDFTTYKDGQTAMAIHVVQGERELVADCRSLARFELRGIPPMAAGAARIRVTFQVDADGLLSVAAQELGSGVQAAITVKPSYGLSDEQIAGMLQSGFSEAEADMKRRALQEARVEGDRMLLATASALDADADLLDEAERAAVDGLMRQVRERITSDDTAAIEAATQSLAEGTELLAARRMNRGIQQALTGRRLDEI</sequence>
<evidence type="ECO:0000256" key="5">
    <source>
        <dbReference type="HAMAP-Rule" id="MF_00679"/>
    </source>
</evidence>
<dbReference type="InterPro" id="IPR010236">
    <property type="entry name" value="ISC_FeS_clus_asmbl_HscA"/>
</dbReference>